<dbReference type="RefSeq" id="WP_317056575.1">
    <property type="nucleotide sequence ID" value="NZ_CP146606.1"/>
</dbReference>
<dbReference type="PANTHER" id="PTHR30283:SF4">
    <property type="entry name" value="PEROXIDE STRESS RESISTANCE PROTEIN YAAA"/>
    <property type="match status" value="1"/>
</dbReference>
<evidence type="ECO:0000313" key="3">
    <source>
        <dbReference type="Proteomes" id="UP001281305"/>
    </source>
</evidence>
<accession>A0ABZ2TJF7</accession>
<dbReference type="Pfam" id="PF03883">
    <property type="entry name" value="H2O2_YaaD"/>
    <property type="match status" value="1"/>
</dbReference>
<dbReference type="EMBL" id="CP146606">
    <property type="protein sequence ID" value="WYK19879.1"/>
    <property type="molecule type" value="Genomic_DNA"/>
</dbReference>
<gene>
    <name evidence="2" type="primary">yaaA</name>
    <name evidence="2" type="ORF">RZS32_008570</name>
</gene>
<comment type="similarity">
    <text evidence="1">Belongs to the UPF0246 family.</text>
</comment>
<evidence type="ECO:0000313" key="2">
    <source>
        <dbReference type="EMBL" id="WYK19879.1"/>
    </source>
</evidence>
<organism evidence="2 3">
    <name type="scientific">Roseovarius rhodophyticola</name>
    <dbReference type="NCBI Taxonomy" id="3080827"/>
    <lineage>
        <taxon>Bacteria</taxon>
        <taxon>Pseudomonadati</taxon>
        <taxon>Pseudomonadota</taxon>
        <taxon>Alphaproteobacteria</taxon>
        <taxon>Rhodobacterales</taxon>
        <taxon>Roseobacteraceae</taxon>
        <taxon>Roseovarius</taxon>
    </lineage>
</organism>
<dbReference type="Proteomes" id="UP001281305">
    <property type="component" value="Chromosome"/>
</dbReference>
<name>A0ABZ2TJF7_9RHOB</name>
<dbReference type="NCBIfam" id="NF002542">
    <property type="entry name" value="PRK02101.1-3"/>
    <property type="match status" value="1"/>
</dbReference>
<protein>
    <recommendedName>
        <fullName evidence="1">UPF0246 protein RZS32_008570</fullName>
    </recommendedName>
</protein>
<dbReference type="HAMAP" id="MF_00652">
    <property type="entry name" value="UPF0246"/>
    <property type="match status" value="1"/>
</dbReference>
<evidence type="ECO:0000256" key="1">
    <source>
        <dbReference type="HAMAP-Rule" id="MF_00652"/>
    </source>
</evidence>
<reference evidence="2 3" key="1">
    <citation type="submission" date="2024-02" db="EMBL/GenBank/DDBJ databases">
        <title>Roseovarius strain W115 nov., isolated from a marine algae.</title>
        <authorList>
            <person name="Lee M.W."/>
            <person name="Lee J.K."/>
            <person name="Kim J.M."/>
            <person name="Choi D.G."/>
            <person name="Baek J.H."/>
            <person name="Bayburt H."/>
            <person name="Jung J.J."/>
            <person name="Han D.M."/>
            <person name="Jeon C.O."/>
        </authorList>
    </citation>
    <scope>NUCLEOTIDE SEQUENCE [LARGE SCALE GENOMIC DNA]</scope>
    <source>
        <strain evidence="2 3">W115</strain>
    </source>
</reference>
<keyword evidence="3" id="KW-1185">Reference proteome</keyword>
<dbReference type="PANTHER" id="PTHR30283">
    <property type="entry name" value="PEROXIDE STRESS RESPONSE PROTEIN YAAA"/>
    <property type="match status" value="1"/>
</dbReference>
<sequence>MLIVVSPAKKLDMNQVEDAPRTEPEFMGDAGTLVKTARELKAGDLKKLMGISDNLAALNVERFRDFGNMPRKQAAYAFAGDTYQGLEAESLDQDEMSWAQDHLRILSGLYGILRPLDEIEPYRLEMGSRLKTKRGKSLYDFWGDTLSKALNLQANVVGTNVLVNCASQEYFGAVDQKSLKLKVVTPVFMEVKDGTPKVISFFAKRARGAMARFIIQNRLTELDALQGFDSGGYKFDPDTSTENRLVFLRDYATD</sequence>
<proteinExistence type="inferred from homology"/>
<dbReference type="InterPro" id="IPR005583">
    <property type="entry name" value="YaaA"/>
</dbReference>